<dbReference type="Gene3D" id="3.40.50.720">
    <property type="entry name" value="NAD(P)-binding Rossmann-like Domain"/>
    <property type="match status" value="1"/>
</dbReference>
<keyword evidence="2" id="KW-0560">Oxidoreductase</keyword>
<dbReference type="CDD" id="cd05233">
    <property type="entry name" value="SDR_c"/>
    <property type="match status" value="1"/>
</dbReference>
<comment type="similarity">
    <text evidence="1">Belongs to the short-chain dehydrogenases/reductases (SDR) family.</text>
</comment>
<name>A0A2T2WHE8_9FIRM</name>
<protein>
    <submittedName>
        <fullName evidence="3">NAD(P)-dependent oxidoreductase</fullName>
    </submittedName>
</protein>
<accession>A0A2T2WHE8</accession>
<organism evidence="3 4">
    <name type="scientific">Sulfobacillus acidophilus</name>
    <dbReference type="NCBI Taxonomy" id="53633"/>
    <lineage>
        <taxon>Bacteria</taxon>
        <taxon>Bacillati</taxon>
        <taxon>Bacillota</taxon>
        <taxon>Clostridia</taxon>
        <taxon>Eubacteriales</taxon>
        <taxon>Clostridiales Family XVII. Incertae Sedis</taxon>
        <taxon>Sulfobacillus</taxon>
    </lineage>
</organism>
<dbReference type="SUPFAM" id="SSF51735">
    <property type="entry name" value="NAD(P)-binding Rossmann-fold domains"/>
    <property type="match status" value="1"/>
</dbReference>
<evidence type="ECO:0000256" key="1">
    <source>
        <dbReference type="ARBA" id="ARBA00006484"/>
    </source>
</evidence>
<comment type="caution">
    <text evidence="3">The sequence shown here is derived from an EMBL/GenBank/DDBJ whole genome shotgun (WGS) entry which is preliminary data.</text>
</comment>
<dbReference type="InterPro" id="IPR036291">
    <property type="entry name" value="NAD(P)-bd_dom_sf"/>
</dbReference>
<proteinExistence type="inferred from homology"/>
<dbReference type="AlphaFoldDB" id="A0A2T2WHE8"/>
<dbReference type="Proteomes" id="UP000241848">
    <property type="component" value="Unassembled WGS sequence"/>
</dbReference>
<dbReference type="InterPro" id="IPR002347">
    <property type="entry name" value="SDR_fam"/>
</dbReference>
<reference evidence="3 4" key="1">
    <citation type="journal article" date="2014" name="BMC Genomics">
        <title>Comparison of environmental and isolate Sulfobacillus genomes reveals diverse carbon, sulfur, nitrogen, and hydrogen metabolisms.</title>
        <authorList>
            <person name="Justice N.B."/>
            <person name="Norman A."/>
            <person name="Brown C.T."/>
            <person name="Singh A."/>
            <person name="Thomas B.C."/>
            <person name="Banfield J.F."/>
        </authorList>
    </citation>
    <scope>NUCLEOTIDE SEQUENCE [LARGE SCALE GENOMIC DNA]</scope>
    <source>
        <strain evidence="3">AMDSBA3</strain>
    </source>
</reference>
<evidence type="ECO:0000313" key="4">
    <source>
        <dbReference type="Proteomes" id="UP000241848"/>
    </source>
</evidence>
<dbReference type="PRINTS" id="PR00081">
    <property type="entry name" value="GDHRDH"/>
</dbReference>
<sequence length="227" mass="24404">MRILVSGISGGLGQALAARATTHPNWELVGLARRPQGFEIEMDVTWSERRILQALSGIGPIDALVCLHGADIVSAPMRQAPFLERLQVLYEVDVAGTVKLLRATLPLMKPGAPIVVMGWDQATLGVSGEAGELYALAKGALTSYAKSFAAGHLNQVTVYIVAPGWVMTRWGQSLSPQRRARIASRTRSGHWQTADEVAQVVETLLSLPPTVVTGQVIYVNRGDVMPS</sequence>
<dbReference type="InterPro" id="IPR051122">
    <property type="entry name" value="SDR_DHRS6-like"/>
</dbReference>
<gene>
    <name evidence="3" type="ORF">C7B45_10115</name>
</gene>
<evidence type="ECO:0000256" key="2">
    <source>
        <dbReference type="ARBA" id="ARBA00023002"/>
    </source>
</evidence>
<evidence type="ECO:0000313" key="3">
    <source>
        <dbReference type="EMBL" id="PSR21667.1"/>
    </source>
</evidence>
<dbReference type="Pfam" id="PF13561">
    <property type="entry name" value="adh_short_C2"/>
    <property type="match status" value="1"/>
</dbReference>
<dbReference type="EMBL" id="PXYV01000030">
    <property type="protein sequence ID" value="PSR21667.1"/>
    <property type="molecule type" value="Genomic_DNA"/>
</dbReference>
<dbReference type="GO" id="GO:0016491">
    <property type="term" value="F:oxidoreductase activity"/>
    <property type="evidence" value="ECO:0007669"/>
    <property type="project" value="UniProtKB-KW"/>
</dbReference>
<dbReference type="PANTHER" id="PTHR43477:SF1">
    <property type="entry name" value="DIHYDROANTICAPSIN 7-DEHYDROGENASE"/>
    <property type="match status" value="1"/>
</dbReference>
<dbReference type="PANTHER" id="PTHR43477">
    <property type="entry name" value="DIHYDROANTICAPSIN 7-DEHYDROGENASE"/>
    <property type="match status" value="1"/>
</dbReference>